<keyword evidence="3" id="KW-1185">Reference proteome</keyword>
<dbReference type="EMBL" id="QEFC01001237">
    <property type="protein sequence ID" value="KAE9458745.1"/>
    <property type="molecule type" value="Genomic_DNA"/>
</dbReference>
<dbReference type="PANTHER" id="PTHR31896:SF12">
    <property type="entry name" value="HXXXD-TYPE ACYL-TRANSFERASE FAMILY PROTEIN"/>
    <property type="match status" value="1"/>
</dbReference>
<dbReference type="InterPro" id="IPR051283">
    <property type="entry name" value="Sec_Metabolite_Acyltrans"/>
</dbReference>
<dbReference type="GO" id="GO:0016740">
    <property type="term" value="F:transferase activity"/>
    <property type="evidence" value="ECO:0007669"/>
    <property type="project" value="UniProtKB-KW"/>
</dbReference>
<dbReference type="Gene3D" id="3.30.559.10">
    <property type="entry name" value="Chloramphenicol acetyltransferase-like domain"/>
    <property type="match status" value="1"/>
</dbReference>
<dbReference type="Proteomes" id="UP000428333">
    <property type="component" value="Linkage Group LG05"/>
</dbReference>
<organism evidence="2 3">
    <name type="scientific">Rhododendron williamsianum</name>
    <dbReference type="NCBI Taxonomy" id="262921"/>
    <lineage>
        <taxon>Eukaryota</taxon>
        <taxon>Viridiplantae</taxon>
        <taxon>Streptophyta</taxon>
        <taxon>Embryophyta</taxon>
        <taxon>Tracheophyta</taxon>
        <taxon>Spermatophyta</taxon>
        <taxon>Magnoliopsida</taxon>
        <taxon>eudicotyledons</taxon>
        <taxon>Gunneridae</taxon>
        <taxon>Pentapetalae</taxon>
        <taxon>asterids</taxon>
        <taxon>Ericales</taxon>
        <taxon>Ericaceae</taxon>
        <taxon>Ericoideae</taxon>
        <taxon>Rhodoreae</taxon>
        <taxon>Rhododendron</taxon>
    </lineage>
</organism>
<feature type="non-terminal residue" evidence="2">
    <location>
        <position position="1"/>
    </location>
</feature>
<comment type="caution">
    <text evidence="2">The sequence shown here is derived from an EMBL/GenBank/DDBJ whole genome shotgun (WGS) entry which is preliminary data.</text>
</comment>
<gene>
    <name evidence="2" type="ORF">C3L33_09352</name>
</gene>
<dbReference type="AlphaFoldDB" id="A0A6A4LLU4"/>
<proteinExistence type="predicted"/>
<reference evidence="2 3" key="1">
    <citation type="journal article" date="2019" name="Genome Biol. Evol.">
        <title>The Rhododendron genome and chromosomal organization provide insight into shared whole-genome duplications across the heath family (Ericaceae).</title>
        <authorList>
            <person name="Soza V.L."/>
            <person name="Lindsley D."/>
            <person name="Waalkes A."/>
            <person name="Ramage E."/>
            <person name="Patwardhan R.P."/>
            <person name="Burton J.N."/>
            <person name="Adey A."/>
            <person name="Kumar A."/>
            <person name="Qiu R."/>
            <person name="Shendure J."/>
            <person name="Hall B."/>
        </authorList>
    </citation>
    <scope>NUCLEOTIDE SEQUENCE [LARGE SCALE GENOMIC DNA]</scope>
    <source>
        <strain evidence="2">RSF 1966-606</strain>
    </source>
</reference>
<dbReference type="Pfam" id="PF02458">
    <property type="entry name" value="Transferase"/>
    <property type="match status" value="1"/>
</dbReference>
<protein>
    <submittedName>
        <fullName evidence="2">Uncharacterized protein</fullName>
    </submittedName>
</protein>
<dbReference type="InterPro" id="IPR023213">
    <property type="entry name" value="CAT-like_dom_sf"/>
</dbReference>
<dbReference type="PANTHER" id="PTHR31896">
    <property type="entry name" value="FAMILY REGULATORY PROTEIN, PUTATIVE (AFU_ORTHOLOGUE AFUA_3G14730)-RELATED"/>
    <property type="match status" value="1"/>
</dbReference>
<keyword evidence="1" id="KW-0808">Transferase</keyword>
<evidence type="ECO:0000313" key="2">
    <source>
        <dbReference type="EMBL" id="KAE9458745.1"/>
    </source>
</evidence>
<name>A0A6A4LLU4_9ERIC</name>
<dbReference type="OrthoDB" id="1862401at2759"/>
<evidence type="ECO:0000313" key="3">
    <source>
        <dbReference type="Proteomes" id="UP000428333"/>
    </source>
</evidence>
<sequence length="148" mass="16231">MVLPLPSECFGNSMQIVSAKAAAGELFEHRFGWAAWRLHEAAAGHSDAEVREWAGKWMDDPFICNIGQFYDPFSVMMGSSPRFGMYGNEFGMGKAVAIRSGYANKFDGKVTSYSGYEGGCSMDLEVCFSPEAMRGIESDDEFMEAVCG</sequence>
<accession>A0A6A4LLU4</accession>
<evidence type="ECO:0000256" key="1">
    <source>
        <dbReference type="ARBA" id="ARBA00022679"/>
    </source>
</evidence>